<organism evidence="2 3">
    <name type="scientific">Homarus americanus</name>
    <name type="common">American lobster</name>
    <dbReference type="NCBI Taxonomy" id="6706"/>
    <lineage>
        <taxon>Eukaryota</taxon>
        <taxon>Metazoa</taxon>
        <taxon>Ecdysozoa</taxon>
        <taxon>Arthropoda</taxon>
        <taxon>Crustacea</taxon>
        <taxon>Multicrustacea</taxon>
        <taxon>Malacostraca</taxon>
        <taxon>Eumalacostraca</taxon>
        <taxon>Eucarida</taxon>
        <taxon>Decapoda</taxon>
        <taxon>Pleocyemata</taxon>
        <taxon>Astacidea</taxon>
        <taxon>Nephropoidea</taxon>
        <taxon>Nephropidae</taxon>
        <taxon>Homarus</taxon>
    </lineage>
</organism>
<dbReference type="Proteomes" id="UP000747542">
    <property type="component" value="Unassembled WGS sequence"/>
</dbReference>
<sequence length="101" mass="11134">MQIRNWISFAGTSSNSPARYRATSTPTPQITGDLDPSAHYGEYVSAPPHPTPPHPTRPPTAPPHTRAAHTNLTRTPEANKRIEVHKVMGMVTPFDPRKMLS</sequence>
<feature type="compositionally biased region" description="Pro residues" evidence="1">
    <location>
        <begin position="47"/>
        <end position="62"/>
    </location>
</feature>
<protein>
    <submittedName>
        <fullName evidence="2">Uncharacterized protein</fullName>
    </submittedName>
</protein>
<comment type="caution">
    <text evidence="2">The sequence shown here is derived from an EMBL/GenBank/DDBJ whole genome shotgun (WGS) entry which is preliminary data.</text>
</comment>
<keyword evidence="3" id="KW-1185">Reference proteome</keyword>
<feature type="region of interest" description="Disordered" evidence="1">
    <location>
        <begin position="1"/>
        <end position="78"/>
    </location>
</feature>
<evidence type="ECO:0000313" key="2">
    <source>
        <dbReference type="EMBL" id="KAG7166044.1"/>
    </source>
</evidence>
<accession>A0A8J5K6Y4</accession>
<dbReference type="EMBL" id="JAHLQT010023139">
    <property type="protein sequence ID" value="KAG7166044.1"/>
    <property type="molecule type" value="Genomic_DNA"/>
</dbReference>
<proteinExistence type="predicted"/>
<name>A0A8J5K6Y4_HOMAM</name>
<evidence type="ECO:0000256" key="1">
    <source>
        <dbReference type="SAM" id="MobiDB-lite"/>
    </source>
</evidence>
<feature type="compositionally biased region" description="Polar residues" evidence="1">
    <location>
        <begin position="10"/>
        <end position="30"/>
    </location>
</feature>
<dbReference type="AlphaFoldDB" id="A0A8J5K6Y4"/>
<gene>
    <name evidence="2" type="ORF">Hamer_G011982</name>
</gene>
<evidence type="ECO:0000313" key="3">
    <source>
        <dbReference type="Proteomes" id="UP000747542"/>
    </source>
</evidence>
<reference evidence="2" key="1">
    <citation type="journal article" date="2021" name="Sci. Adv.">
        <title>The American lobster genome reveals insights on longevity, neural, and immune adaptations.</title>
        <authorList>
            <person name="Polinski J.M."/>
            <person name="Zimin A.V."/>
            <person name="Clark K.F."/>
            <person name="Kohn A.B."/>
            <person name="Sadowski N."/>
            <person name="Timp W."/>
            <person name="Ptitsyn A."/>
            <person name="Khanna P."/>
            <person name="Romanova D.Y."/>
            <person name="Williams P."/>
            <person name="Greenwood S.J."/>
            <person name="Moroz L.L."/>
            <person name="Walt D.R."/>
            <person name="Bodnar A.G."/>
        </authorList>
    </citation>
    <scope>NUCLEOTIDE SEQUENCE</scope>
    <source>
        <strain evidence="2">GMGI-L3</strain>
    </source>
</reference>